<evidence type="ECO:0000259" key="1">
    <source>
        <dbReference type="Pfam" id="PF08818"/>
    </source>
</evidence>
<dbReference type="Pfam" id="PF08818">
    <property type="entry name" value="DUF1801"/>
    <property type="match status" value="1"/>
</dbReference>
<comment type="caution">
    <text evidence="2">The sequence shown here is derived from an EMBL/GenBank/DDBJ whole genome shotgun (WGS) entry which is preliminary data.</text>
</comment>
<gene>
    <name evidence="2" type="ORF">H8708_08475</name>
</gene>
<organism evidence="2 3">
    <name type="scientific">Enterocloster hominis</name>
    <name type="common">ex Liu et al. 2021</name>
    <dbReference type="NCBI Taxonomy" id="2763663"/>
    <lineage>
        <taxon>Bacteria</taxon>
        <taxon>Bacillati</taxon>
        <taxon>Bacillota</taxon>
        <taxon>Clostridia</taxon>
        <taxon>Lachnospirales</taxon>
        <taxon>Lachnospiraceae</taxon>
        <taxon>Enterocloster</taxon>
    </lineage>
</organism>
<protein>
    <submittedName>
        <fullName evidence="2">DUF1801 domain-containing protein</fullName>
    </submittedName>
</protein>
<dbReference type="Proteomes" id="UP000647491">
    <property type="component" value="Unassembled WGS sequence"/>
</dbReference>
<dbReference type="EMBL" id="JACRTJ010000018">
    <property type="protein sequence ID" value="MBC8599259.1"/>
    <property type="molecule type" value="Genomic_DNA"/>
</dbReference>
<dbReference type="Gene3D" id="3.90.1150.200">
    <property type="match status" value="1"/>
</dbReference>
<keyword evidence="3" id="KW-1185">Reference proteome</keyword>
<name>A0ABR7NTN5_9FIRM</name>
<feature type="domain" description="YdhG-like" evidence="1">
    <location>
        <begin position="39"/>
        <end position="125"/>
    </location>
</feature>
<sequence length="135" mass="15647">MWTCPKCGRTFARNGQDHYCGKPPETIDEYILNQPEKAQPLLKEINETIRAAIPDTMEKISWSMPTYWKKRNLIQFAAFKNHVGLYPGPEAVEKFADRLTGYQTQKGTIRLPYDQPLDWELVAEIAVWCEKENGK</sequence>
<evidence type="ECO:0000313" key="2">
    <source>
        <dbReference type="EMBL" id="MBC8599259.1"/>
    </source>
</evidence>
<reference evidence="2 3" key="1">
    <citation type="submission" date="2020-08" db="EMBL/GenBank/DDBJ databases">
        <title>Genome public.</title>
        <authorList>
            <person name="Liu C."/>
            <person name="Sun Q."/>
        </authorList>
    </citation>
    <scope>NUCLEOTIDE SEQUENCE [LARGE SCALE GENOMIC DNA]</scope>
    <source>
        <strain evidence="2 3">BX10</strain>
    </source>
</reference>
<dbReference type="RefSeq" id="WP_158357218.1">
    <property type="nucleotide sequence ID" value="NZ_JACRTJ010000018.1"/>
</dbReference>
<evidence type="ECO:0000313" key="3">
    <source>
        <dbReference type="Proteomes" id="UP000647491"/>
    </source>
</evidence>
<proteinExistence type="predicted"/>
<dbReference type="InterPro" id="IPR014922">
    <property type="entry name" value="YdhG-like"/>
</dbReference>
<dbReference type="SUPFAM" id="SSF159888">
    <property type="entry name" value="YdhG-like"/>
    <property type="match status" value="1"/>
</dbReference>
<accession>A0ABR7NTN5</accession>